<evidence type="ECO:0000256" key="11">
    <source>
        <dbReference type="ARBA" id="ARBA00022840"/>
    </source>
</evidence>
<dbReference type="Gene3D" id="1.10.8.500">
    <property type="entry name" value="HAMP domain in histidine kinase"/>
    <property type="match status" value="1"/>
</dbReference>
<dbReference type="EC" id="2.7.13.3" evidence="3"/>
<dbReference type="Pfam" id="PF00512">
    <property type="entry name" value="HisKA"/>
    <property type="match status" value="1"/>
</dbReference>
<evidence type="ECO:0000256" key="16">
    <source>
        <dbReference type="SAM" id="Phobius"/>
    </source>
</evidence>
<dbReference type="GO" id="GO:0000155">
    <property type="term" value="F:phosphorelay sensor kinase activity"/>
    <property type="evidence" value="ECO:0007669"/>
    <property type="project" value="InterPro"/>
</dbReference>
<dbReference type="InterPro" id="IPR003661">
    <property type="entry name" value="HisK_dim/P_dom"/>
</dbReference>
<accession>A0A1G4QIH6</accession>
<keyword evidence="4" id="KW-1003">Cell membrane</keyword>
<keyword evidence="14 16" id="KW-0472">Membrane</keyword>
<evidence type="ECO:0000256" key="10">
    <source>
        <dbReference type="ARBA" id="ARBA00022777"/>
    </source>
</evidence>
<sequence length="514" mass="55620">MTGIWNRSLTARFVAVMLLALAVSQGISFLLFTDEMGGVLLRAAKAEFLSRSASVAQVLETTPPAVQHDILQASGTSYTRFWVTPTFPGDVEGWRLEAKSKLAEPLPTLANLAGTEQGVPEPAVERAAAPALAPQPVNVTVASPAPASGAPYSTWLDLPAHAWPLSRAAKFMYWGDATGMGLAVQLKDGSWLNSAFSKKMANSMLSARSLISLGVTALILSLCAAFIARTMTKPMRRLAAAAEALGRGESVAPLQEKGPDDLRHTAVAFNLMQSRLQRFVEDRTRMLAAIGHDLRTPITSLRLRAEFVSDDETREKMLDTLDELRAMTEATLAFSREQATEEVTRNVDLTALVGSLCDDLVELGYEITCVEGPKISYRCRPDALKRAVRNLVENAVRYGERARVTLRTTPQAIEIEIEDDGPGIPADIAEKVFEPFFRMERSRNRETGGIGLGLSISRNMVRHHGGDITLTNTGQGLRATISLPHAALSEPDAKGPVRASRRGGLPIGARTPAE</sequence>
<dbReference type="PRINTS" id="PR00344">
    <property type="entry name" value="BCTRLSENSOR"/>
</dbReference>
<dbReference type="EMBL" id="FMTP01000001">
    <property type="protein sequence ID" value="SCW44255.1"/>
    <property type="molecule type" value="Genomic_DNA"/>
</dbReference>
<dbReference type="Proteomes" id="UP000198889">
    <property type="component" value="Unassembled WGS sequence"/>
</dbReference>
<evidence type="ECO:0000256" key="13">
    <source>
        <dbReference type="ARBA" id="ARBA00023012"/>
    </source>
</evidence>
<dbReference type="InterPro" id="IPR004358">
    <property type="entry name" value="Sig_transdc_His_kin-like_C"/>
</dbReference>
<evidence type="ECO:0000256" key="4">
    <source>
        <dbReference type="ARBA" id="ARBA00022475"/>
    </source>
</evidence>
<evidence type="ECO:0000256" key="5">
    <source>
        <dbReference type="ARBA" id="ARBA00022519"/>
    </source>
</evidence>
<keyword evidence="6" id="KW-0597">Phosphoprotein</keyword>
<dbReference type="PANTHER" id="PTHR44936:SF5">
    <property type="entry name" value="SENSOR HISTIDINE KINASE ENVZ"/>
    <property type="match status" value="1"/>
</dbReference>
<comment type="subcellular location">
    <subcellularLocation>
        <location evidence="2">Cell inner membrane</location>
        <topology evidence="2">Multi-pass membrane protein</topology>
    </subcellularLocation>
</comment>
<keyword evidence="8 16" id="KW-0812">Transmembrane</keyword>
<keyword evidence="10 19" id="KW-0418">Kinase</keyword>
<reference evidence="20" key="1">
    <citation type="submission" date="2016-10" db="EMBL/GenBank/DDBJ databases">
        <authorList>
            <person name="Varghese N."/>
            <person name="Submissions S."/>
        </authorList>
    </citation>
    <scope>NUCLEOTIDE SEQUENCE [LARGE SCALE GENOMIC DNA]</scope>
    <source>
        <strain evidence="20">CGMCC 1.1761</strain>
    </source>
</reference>
<dbReference type="InterPro" id="IPR036890">
    <property type="entry name" value="HATPase_C_sf"/>
</dbReference>
<dbReference type="PROSITE" id="PS50109">
    <property type="entry name" value="HIS_KIN"/>
    <property type="match status" value="1"/>
</dbReference>
<evidence type="ECO:0000256" key="3">
    <source>
        <dbReference type="ARBA" id="ARBA00012438"/>
    </source>
</evidence>
<feature type="transmembrane region" description="Helical" evidence="16">
    <location>
        <begin position="207"/>
        <end position="228"/>
    </location>
</feature>
<proteinExistence type="predicted"/>
<dbReference type="InterPro" id="IPR050980">
    <property type="entry name" value="2C_sensor_his_kinase"/>
</dbReference>
<dbReference type="Gene3D" id="3.30.565.10">
    <property type="entry name" value="Histidine kinase-like ATPase, C-terminal domain"/>
    <property type="match status" value="1"/>
</dbReference>
<evidence type="ECO:0000256" key="12">
    <source>
        <dbReference type="ARBA" id="ARBA00022989"/>
    </source>
</evidence>
<evidence type="ECO:0000259" key="17">
    <source>
        <dbReference type="PROSITE" id="PS50109"/>
    </source>
</evidence>
<evidence type="ECO:0000256" key="2">
    <source>
        <dbReference type="ARBA" id="ARBA00004429"/>
    </source>
</evidence>
<evidence type="ECO:0000256" key="7">
    <source>
        <dbReference type="ARBA" id="ARBA00022679"/>
    </source>
</evidence>
<dbReference type="InterPro" id="IPR036097">
    <property type="entry name" value="HisK_dim/P_sf"/>
</dbReference>
<evidence type="ECO:0000256" key="9">
    <source>
        <dbReference type="ARBA" id="ARBA00022741"/>
    </source>
</evidence>
<dbReference type="InterPro" id="IPR003660">
    <property type="entry name" value="HAMP_dom"/>
</dbReference>
<dbReference type="SUPFAM" id="SSF158472">
    <property type="entry name" value="HAMP domain-like"/>
    <property type="match status" value="1"/>
</dbReference>
<evidence type="ECO:0000256" key="14">
    <source>
        <dbReference type="ARBA" id="ARBA00023136"/>
    </source>
</evidence>
<dbReference type="SMART" id="SM00387">
    <property type="entry name" value="HATPase_c"/>
    <property type="match status" value="1"/>
</dbReference>
<feature type="region of interest" description="Disordered" evidence="15">
    <location>
        <begin position="489"/>
        <end position="514"/>
    </location>
</feature>
<evidence type="ECO:0000313" key="20">
    <source>
        <dbReference type="Proteomes" id="UP000198889"/>
    </source>
</evidence>
<feature type="transmembrane region" description="Helical" evidence="16">
    <location>
        <begin position="12"/>
        <end position="32"/>
    </location>
</feature>
<organism evidence="19 20">
    <name type="scientific">Ancylobacter rudongensis</name>
    <dbReference type="NCBI Taxonomy" id="177413"/>
    <lineage>
        <taxon>Bacteria</taxon>
        <taxon>Pseudomonadati</taxon>
        <taxon>Pseudomonadota</taxon>
        <taxon>Alphaproteobacteria</taxon>
        <taxon>Hyphomicrobiales</taxon>
        <taxon>Xanthobacteraceae</taxon>
        <taxon>Ancylobacter</taxon>
    </lineage>
</organism>
<evidence type="ECO:0000256" key="6">
    <source>
        <dbReference type="ARBA" id="ARBA00022553"/>
    </source>
</evidence>
<dbReference type="InterPro" id="IPR005467">
    <property type="entry name" value="His_kinase_dom"/>
</dbReference>
<name>A0A1G4QIH6_9HYPH</name>
<dbReference type="InterPro" id="IPR003594">
    <property type="entry name" value="HATPase_dom"/>
</dbReference>
<evidence type="ECO:0000313" key="19">
    <source>
        <dbReference type="EMBL" id="SCW44255.1"/>
    </source>
</evidence>
<dbReference type="SUPFAM" id="SSF47384">
    <property type="entry name" value="Homodimeric domain of signal transducing histidine kinase"/>
    <property type="match status" value="1"/>
</dbReference>
<dbReference type="RefSeq" id="WP_091436924.1">
    <property type="nucleotide sequence ID" value="NZ_FMTP01000001.1"/>
</dbReference>
<dbReference type="Gene3D" id="1.10.287.130">
    <property type="match status" value="1"/>
</dbReference>
<dbReference type="GO" id="GO:0005524">
    <property type="term" value="F:ATP binding"/>
    <property type="evidence" value="ECO:0007669"/>
    <property type="project" value="UniProtKB-KW"/>
</dbReference>
<evidence type="ECO:0000256" key="8">
    <source>
        <dbReference type="ARBA" id="ARBA00022692"/>
    </source>
</evidence>
<dbReference type="Pfam" id="PF00672">
    <property type="entry name" value="HAMP"/>
    <property type="match status" value="1"/>
</dbReference>
<keyword evidence="12 16" id="KW-1133">Transmembrane helix</keyword>
<keyword evidence="11" id="KW-0067">ATP-binding</keyword>
<keyword evidence="13" id="KW-0902">Two-component regulatory system</keyword>
<evidence type="ECO:0000259" key="18">
    <source>
        <dbReference type="PROSITE" id="PS50885"/>
    </source>
</evidence>
<protein>
    <recommendedName>
        <fullName evidence="3">histidine kinase</fullName>
        <ecNumber evidence="3">2.7.13.3</ecNumber>
    </recommendedName>
</protein>
<dbReference type="STRING" id="177413.SAMN05660859_1231"/>
<feature type="domain" description="Histidine kinase" evidence="17">
    <location>
        <begin position="289"/>
        <end position="487"/>
    </location>
</feature>
<dbReference type="Pfam" id="PF02518">
    <property type="entry name" value="HATPase_c"/>
    <property type="match status" value="1"/>
</dbReference>
<keyword evidence="9" id="KW-0547">Nucleotide-binding</keyword>
<comment type="catalytic activity">
    <reaction evidence="1">
        <text>ATP + protein L-histidine = ADP + protein N-phospho-L-histidine.</text>
        <dbReference type="EC" id="2.7.13.3"/>
    </reaction>
</comment>
<evidence type="ECO:0000256" key="1">
    <source>
        <dbReference type="ARBA" id="ARBA00000085"/>
    </source>
</evidence>
<dbReference type="PROSITE" id="PS50885">
    <property type="entry name" value="HAMP"/>
    <property type="match status" value="1"/>
</dbReference>
<dbReference type="SMART" id="SM00304">
    <property type="entry name" value="HAMP"/>
    <property type="match status" value="1"/>
</dbReference>
<dbReference type="GO" id="GO:0005886">
    <property type="term" value="C:plasma membrane"/>
    <property type="evidence" value="ECO:0007669"/>
    <property type="project" value="UniProtKB-SubCell"/>
</dbReference>
<keyword evidence="5" id="KW-0997">Cell inner membrane</keyword>
<feature type="domain" description="HAMP" evidence="18">
    <location>
        <begin position="229"/>
        <end position="281"/>
    </location>
</feature>
<evidence type="ECO:0000256" key="15">
    <source>
        <dbReference type="SAM" id="MobiDB-lite"/>
    </source>
</evidence>
<keyword evidence="7" id="KW-0808">Transferase</keyword>
<dbReference type="AlphaFoldDB" id="A0A1G4QIH6"/>
<dbReference type="SUPFAM" id="SSF55874">
    <property type="entry name" value="ATPase domain of HSP90 chaperone/DNA topoisomerase II/histidine kinase"/>
    <property type="match status" value="1"/>
</dbReference>
<dbReference type="CDD" id="cd00082">
    <property type="entry name" value="HisKA"/>
    <property type="match status" value="1"/>
</dbReference>
<dbReference type="PANTHER" id="PTHR44936">
    <property type="entry name" value="SENSOR PROTEIN CREC"/>
    <property type="match status" value="1"/>
</dbReference>
<dbReference type="CDD" id="cd00075">
    <property type="entry name" value="HATPase"/>
    <property type="match status" value="1"/>
</dbReference>
<keyword evidence="20" id="KW-1185">Reference proteome</keyword>
<dbReference type="SMART" id="SM00388">
    <property type="entry name" value="HisKA"/>
    <property type="match status" value="1"/>
</dbReference>
<gene>
    <name evidence="19" type="ORF">SAMN05660859_1231</name>
</gene>